<dbReference type="Proteomes" id="UP000204225">
    <property type="component" value="Segment"/>
</dbReference>
<proteinExistence type="predicted"/>
<sequence>MRQLKYKKYVLYIIKMASTRNRNTQLDYNIENNKNSDYLEHNLYIHSAAGRPTTECFPEVGYMPSQMAHQTLSNNGIDIESSLRGIGASNLVDAVEPVNPSIRQVEFKPWFERPHAVIMPYPLVFNERQRPTLG</sequence>
<protein>
    <submittedName>
        <fullName evidence="1">Uncharacterized protein</fullName>
    </submittedName>
</protein>
<evidence type="ECO:0000313" key="1">
    <source>
        <dbReference type="EMBL" id="AGM15497.1"/>
    </source>
</evidence>
<accession>A0AC59EX15</accession>
<evidence type="ECO:0000313" key="2">
    <source>
        <dbReference type="Proteomes" id="UP000204225"/>
    </source>
</evidence>
<gene>
    <name evidence="1" type="ORF">PGCG_00186</name>
</gene>
<reference evidence="1 2" key="1">
    <citation type="journal article" date="2013" name="Proc. Natl. Acad. Sci. U.S.A.">
        <title>Genome of Phaeocystis globosa virus PgV-16T highlights the common ancestry of the largest known DNA viruses infecting eukaryotes.</title>
        <authorList>
            <person name="Santini S."/>
            <person name="Jeudy S."/>
            <person name="Bartoli J."/>
            <person name="Poirot O."/>
            <person name="Lescot M."/>
            <person name="Abergel C."/>
            <person name="Barbe V."/>
            <person name="Wommack K.E."/>
            <person name="Noordeloos A.A."/>
            <person name="Brussaard C.P."/>
            <person name="Claverie J.M."/>
        </authorList>
    </citation>
    <scope>NUCLEOTIDE SEQUENCE [LARGE SCALE GENOMIC DNA]</scope>
    <source>
        <strain evidence="1 2">16T</strain>
    </source>
</reference>
<organism evidence="1 2">
    <name type="scientific">Phaeocystis globosa virus PgV-16T</name>
    <dbReference type="NCBI Taxonomy" id="3071227"/>
    <lineage>
        <taxon>Viruses</taxon>
        <taxon>Varidnaviria</taxon>
        <taxon>Bamfordvirae</taxon>
        <taxon>Nucleocytoviricota</taxon>
        <taxon>Megaviricetes</taxon>
        <taxon>Imitervirales</taxon>
        <taxon>Mesomimiviridae</taxon>
        <taxon>Tethysvirus</taxon>
        <taxon>Tethysvirus hollandense</taxon>
    </lineage>
</organism>
<keyword evidence="2" id="KW-1185">Reference proteome</keyword>
<dbReference type="EMBL" id="KC662249">
    <property type="protein sequence ID" value="AGM15497.1"/>
    <property type="molecule type" value="Genomic_DNA"/>
</dbReference>
<name>A0AC59EX15_9VIRU</name>